<keyword evidence="1" id="KW-1133">Transmembrane helix</keyword>
<keyword evidence="3" id="KW-1185">Reference proteome</keyword>
<sequence>MAGSGLAGRRGDPLPEPDRQSYRPVRAIGLLLILEVAVIAALAAYEFSRVDWRRIIAAQAAPSRDVVEALAMVLFVPAVALTLLSAMGFLLLRRRGWLLAAISQGLVVATCLWLYAEYEPVYVYPIMAYAVLMILYLNVHDVRAVFYPGDRKNRPQAPQRVS</sequence>
<feature type="transmembrane region" description="Helical" evidence="1">
    <location>
        <begin position="27"/>
        <end position="45"/>
    </location>
</feature>
<dbReference type="AlphaFoldDB" id="A0A6G8Q6A7"/>
<dbReference type="EMBL" id="CP045119">
    <property type="protein sequence ID" value="QIN82024.1"/>
    <property type="molecule type" value="Genomic_DNA"/>
</dbReference>
<dbReference type="Proteomes" id="UP000501452">
    <property type="component" value="Chromosome"/>
</dbReference>
<dbReference type="RefSeq" id="WP_166173945.1">
    <property type="nucleotide sequence ID" value="NZ_CP045119.1"/>
</dbReference>
<keyword evidence="1" id="KW-0472">Membrane</keyword>
<dbReference type="KEGG" id="rub:GBA63_04740"/>
<evidence type="ECO:0008006" key="4">
    <source>
        <dbReference type="Google" id="ProtNLM"/>
    </source>
</evidence>
<evidence type="ECO:0000313" key="3">
    <source>
        <dbReference type="Proteomes" id="UP000501452"/>
    </source>
</evidence>
<organism evidence="2 3">
    <name type="scientific">Rubrobacter tropicus</name>
    <dbReference type="NCBI Taxonomy" id="2653851"/>
    <lineage>
        <taxon>Bacteria</taxon>
        <taxon>Bacillati</taxon>
        <taxon>Actinomycetota</taxon>
        <taxon>Rubrobacteria</taxon>
        <taxon>Rubrobacterales</taxon>
        <taxon>Rubrobacteraceae</taxon>
        <taxon>Rubrobacter</taxon>
    </lineage>
</organism>
<evidence type="ECO:0000256" key="1">
    <source>
        <dbReference type="SAM" id="Phobius"/>
    </source>
</evidence>
<keyword evidence="1" id="KW-0812">Transmembrane</keyword>
<feature type="transmembrane region" description="Helical" evidence="1">
    <location>
        <begin position="69"/>
        <end position="92"/>
    </location>
</feature>
<accession>A0A6G8Q6A7</accession>
<reference evidence="2 3" key="1">
    <citation type="submission" date="2019-10" db="EMBL/GenBank/DDBJ databases">
        <title>Rubrobacter sp nov SCSIO 52090 isolated from a deep-sea sediment in the South China Sea.</title>
        <authorList>
            <person name="Chen R.W."/>
        </authorList>
    </citation>
    <scope>NUCLEOTIDE SEQUENCE [LARGE SCALE GENOMIC DNA]</scope>
    <source>
        <strain evidence="2 3">SCSIO 52909</strain>
    </source>
</reference>
<evidence type="ECO:0000313" key="2">
    <source>
        <dbReference type="EMBL" id="QIN82024.1"/>
    </source>
</evidence>
<feature type="transmembrane region" description="Helical" evidence="1">
    <location>
        <begin position="122"/>
        <end position="139"/>
    </location>
</feature>
<gene>
    <name evidence="2" type="ORF">GBA63_04740</name>
</gene>
<protein>
    <recommendedName>
        <fullName evidence="4">DUF2127 domain-containing protein</fullName>
    </recommendedName>
</protein>
<proteinExistence type="predicted"/>
<name>A0A6G8Q6A7_9ACTN</name>
<feature type="transmembrane region" description="Helical" evidence="1">
    <location>
        <begin position="97"/>
        <end position="116"/>
    </location>
</feature>